<evidence type="ECO:0000313" key="3">
    <source>
        <dbReference type="Proteomes" id="UP000694925"/>
    </source>
</evidence>
<dbReference type="InterPro" id="IPR026983">
    <property type="entry name" value="DHC"/>
</dbReference>
<keyword evidence="3" id="KW-1185">Reference proteome</keyword>
<feature type="region of interest" description="Disordered" evidence="1">
    <location>
        <begin position="1"/>
        <end position="51"/>
    </location>
</feature>
<dbReference type="GeneID" id="108624483"/>
<dbReference type="InterPro" id="IPR013594">
    <property type="entry name" value="Dynein_heavy_tail"/>
</dbReference>
<dbReference type="PANTHER" id="PTHR46532">
    <property type="entry name" value="MALE FERTILITY FACTOR KL5"/>
    <property type="match status" value="1"/>
</dbReference>
<dbReference type="GO" id="GO:0007018">
    <property type="term" value="P:microtubule-based movement"/>
    <property type="evidence" value="ECO:0007669"/>
    <property type="project" value="InterPro"/>
</dbReference>
<dbReference type="GO" id="GO:0045505">
    <property type="term" value="F:dynein intermediate chain binding"/>
    <property type="evidence" value="ECO:0007669"/>
    <property type="project" value="InterPro"/>
</dbReference>
<reference evidence="4" key="1">
    <citation type="submission" date="2025-08" db="UniProtKB">
        <authorList>
            <consortium name="RefSeq"/>
        </authorList>
    </citation>
    <scope>IDENTIFICATION</scope>
    <source>
        <tissue evidence="4">Whole body</tissue>
    </source>
</reference>
<dbReference type="RefSeq" id="XP_026668920.1">
    <property type="nucleotide sequence ID" value="XM_026813119.1"/>
</dbReference>
<dbReference type="Pfam" id="PF08385">
    <property type="entry name" value="DHC_N1"/>
    <property type="match status" value="1"/>
</dbReference>
<accession>A0AAJ7S056</accession>
<feature type="compositionally biased region" description="Basic and acidic residues" evidence="1">
    <location>
        <begin position="1"/>
        <end position="26"/>
    </location>
</feature>
<name>A0AAJ7S056_9HYME</name>
<sequence>MSGKKEQKSDTSKKAEKMIDSHREFLDMDTDEEDFGRQESPEVEEELPVEPEKPVFSDDDLIILINHVKDLTMYTCPKVGWNEQSNDTIEEYFKNPTHTVLSTFFEKNELNATLNIATHVSTGFTYFLRSPWQIYTPENFLNTVSFGSISNNVKSNILKFMDNMYAPSILYSDDYESFLRNDIFSNLHQFIAFLMEEVYKPLSLTALYVPKERLLHTVSKLSRETIYFLLGTNETAVLSEEDESKRKLIERLDRVVWFWIRQIRKTTIGSTRQKIENIQDEVDYWKAKHSNFNHLRTQLLNPEVRLIIDILENLNSPTARKLNELTAQIDRGLKESSSNVTYLNVLRDFCKDLKVPEDAKNSVMDALLLILLIWTESPFYSTISNMEILCQALSSQIMHQCKNYVDLDVALRKNPEVGIQMLEKCIFYCDNYQTIYDNFVINLIPHISNDKKWEIRRQEVFNKIDIFKQRCHDVIEICKALIVFGRNNKIGLIGGPKGTDYEAYWREIETSFYESLNEIIIVRDVIFNVTKSVWLRKIKQFRYTVLQLENMVINLINDMFENVSNVEEGIEAIYALQKFKKRNSLQEVLHNKWTQIWIMFSNDIERCYVDAIKQSKKKTDIDASLSCVSQYLKSQHSLITNAIDWIGESDMEKCVLQQYEHVLDVLDKRRKMFNIHNTNGTLL</sequence>
<dbReference type="GO" id="GO:0051959">
    <property type="term" value="F:dynein light intermediate chain binding"/>
    <property type="evidence" value="ECO:0007669"/>
    <property type="project" value="InterPro"/>
</dbReference>
<evidence type="ECO:0000256" key="1">
    <source>
        <dbReference type="SAM" id="MobiDB-lite"/>
    </source>
</evidence>
<dbReference type="AlphaFoldDB" id="A0AAJ7S056"/>
<dbReference type="PANTHER" id="PTHR46532:SF11">
    <property type="entry name" value="DYNEIN AXONEMAL HEAVY CHAIN 12"/>
    <property type="match status" value="1"/>
</dbReference>
<evidence type="ECO:0000313" key="4">
    <source>
        <dbReference type="RefSeq" id="XP_026668920.1"/>
    </source>
</evidence>
<organism evidence="3 4">
    <name type="scientific">Ceratina calcarata</name>
    <dbReference type="NCBI Taxonomy" id="156304"/>
    <lineage>
        <taxon>Eukaryota</taxon>
        <taxon>Metazoa</taxon>
        <taxon>Ecdysozoa</taxon>
        <taxon>Arthropoda</taxon>
        <taxon>Hexapoda</taxon>
        <taxon>Insecta</taxon>
        <taxon>Pterygota</taxon>
        <taxon>Neoptera</taxon>
        <taxon>Endopterygota</taxon>
        <taxon>Hymenoptera</taxon>
        <taxon>Apocrita</taxon>
        <taxon>Aculeata</taxon>
        <taxon>Apoidea</taxon>
        <taxon>Anthophila</taxon>
        <taxon>Apidae</taxon>
        <taxon>Ceratina</taxon>
        <taxon>Zadontomerus</taxon>
    </lineage>
</organism>
<protein>
    <submittedName>
        <fullName evidence="4">Dynein-1-beta heavy chain, flagellar inner arm I1 complex</fullName>
    </submittedName>
</protein>
<gene>
    <name evidence="4" type="primary">LOC108624483</name>
</gene>
<keyword evidence="4" id="KW-0969">Cilium</keyword>
<feature type="domain" description="Dynein heavy chain tail" evidence="2">
    <location>
        <begin position="249"/>
        <end position="618"/>
    </location>
</feature>
<evidence type="ECO:0000259" key="2">
    <source>
        <dbReference type="Pfam" id="PF08385"/>
    </source>
</evidence>
<dbReference type="Proteomes" id="UP000694925">
    <property type="component" value="Unplaced"/>
</dbReference>
<dbReference type="GO" id="GO:0005858">
    <property type="term" value="C:axonemal dynein complex"/>
    <property type="evidence" value="ECO:0007669"/>
    <property type="project" value="TreeGrafter"/>
</dbReference>
<dbReference type="KEGG" id="ccal:108624483"/>
<keyword evidence="4" id="KW-0282">Flagellum</keyword>
<keyword evidence="4" id="KW-0966">Cell projection</keyword>
<proteinExistence type="predicted"/>